<evidence type="ECO:0000256" key="1">
    <source>
        <dbReference type="ARBA" id="ARBA00022490"/>
    </source>
</evidence>
<proteinExistence type="predicted"/>
<dbReference type="SMART" id="SM00448">
    <property type="entry name" value="REC"/>
    <property type="match status" value="1"/>
</dbReference>
<evidence type="ECO:0008006" key="10">
    <source>
        <dbReference type="Google" id="ProtNLM"/>
    </source>
</evidence>
<dbReference type="PROSITE" id="PS50110">
    <property type="entry name" value="RESPONSE_REGULATORY"/>
    <property type="match status" value="1"/>
</dbReference>
<evidence type="ECO:0000256" key="5">
    <source>
        <dbReference type="PROSITE-ProRule" id="PRU00169"/>
    </source>
</evidence>
<dbReference type="EMBL" id="AJAQ01000035">
    <property type="protein sequence ID" value="EOH91044.1"/>
    <property type="molecule type" value="Genomic_DNA"/>
</dbReference>
<evidence type="ECO:0000313" key="9">
    <source>
        <dbReference type="Proteomes" id="UP000013782"/>
    </source>
</evidence>
<dbReference type="InterPro" id="IPR001789">
    <property type="entry name" value="Sig_transdc_resp-reg_receiver"/>
</dbReference>
<gene>
    <name evidence="8" type="ORF">UAU_03583</name>
</gene>
<evidence type="ECO:0000256" key="4">
    <source>
        <dbReference type="ARBA" id="ARBA00037164"/>
    </source>
</evidence>
<dbReference type="OrthoDB" id="9809318at2"/>
<accession>R2SSJ0</accession>
<dbReference type="PANTHER" id="PTHR37299">
    <property type="entry name" value="TRANSCRIPTIONAL REGULATOR-RELATED"/>
    <property type="match status" value="1"/>
</dbReference>
<dbReference type="HOGENOM" id="CLU_000445_14_6_9"/>
<evidence type="ECO:0000259" key="7">
    <source>
        <dbReference type="PROSITE" id="PS50930"/>
    </source>
</evidence>
<dbReference type="STRING" id="160454.RV10_GL001143"/>
<dbReference type="SMART" id="SM00850">
    <property type="entry name" value="LytTR"/>
    <property type="match status" value="1"/>
</dbReference>
<dbReference type="Pfam" id="PF00072">
    <property type="entry name" value="Response_reg"/>
    <property type="match status" value="1"/>
</dbReference>
<dbReference type="GO" id="GO:0000156">
    <property type="term" value="F:phosphorelay response regulator activity"/>
    <property type="evidence" value="ECO:0007669"/>
    <property type="project" value="InterPro"/>
</dbReference>
<evidence type="ECO:0000256" key="2">
    <source>
        <dbReference type="ARBA" id="ARBA00023012"/>
    </source>
</evidence>
<name>R2SSJ0_9ENTE</name>
<protein>
    <recommendedName>
        <fullName evidence="10">Response regulatory domain-containing protein</fullName>
    </recommendedName>
</protein>
<dbReference type="PANTHER" id="PTHR37299:SF3">
    <property type="entry name" value="STAGE 0 SPORULATION PROTEIN A HOMOLOG"/>
    <property type="match status" value="1"/>
</dbReference>
<dbReference type="Proteomes" id="UP000013782">
    <property type="component" value="Unassembled WGS sequence"/>
</dbReference>
<dbReference type="RefSeq" id="WP_010758557.1">
    <property type="nucleotide sequence ID" value="NZ_ASWD01000004.1"/>
</dbReference>
<feature type="domain" description="Response regulatory" evidence="6">
    <location>
        <begin position="4"/>
        <end position="128"/>
    </location>
</feature>
<dbReference type="InterPro" id="IPR046947">
    <property type="entry name" value="LytR-like"/>
</dbReference>
<keyword evidence="3" id="KW-0010">Activator</keyword>
<dbReference type="InterPro" id="IPR007492">
    <property type="entry name" value="LytTR_DNA-bd_dom"/>
</dbReference>
<keyword evidence="1" id="KW-0963">Cytoplasm</keyword>
<feature type="modified residue" description="4-aspartylphosphate" evidence="5">
    <location>
        <position position="62"/>
    </location>
</feature>
<evidence type="ECO:0000259" key="6">
    <source>
        <dbReference type="PROSITE" id="PS50110"/>
    </source>
</evidence>
<dbReference type="Gene3D" id="3.40.50.2300">
    <property type="match status" value="1"/>
</dbReference>
<dbReference type="SUPFAM" id="SSF52172">
    <property type="entry name" value="CheY-like"/>
    <property type="match status" value="1"/>
</dbReference>
<dbReference type="eggNOG" id="COG3279">
    <property type="taxonomic scope" value="Bacteria"/>
</dbReference>
<reference evidence="8 9" key="1">
    <citation type="submission" date="2013-02" db="EMBL/GenBank/DDBJ databases">
        <title>The Genome Sequence of Enterococcus pallens BAA-351.</title>
        <authorList>
            <consortium name="The Broad Institute Genome Sequencing Platform"/>
            <consortium name="The Broad Institute Genome Sequencing Center for Infectious Disease"/>
            <person name="Earl A.M."/>
            <person name="Gilmore M.S."/>
            <person name="Lebreton F."/>
            <person name="Walker B."/>
            <person name="Young S.K."/>
            <person name="Zeng Q."/>
            <person name="Gargeya S."/>
            <person name="Fitzgerald M."/>
            <person name="Haas B."/>
            <person name="Abouelleil A."/>
            <person name="Alvarado L."/>
            <person name="Arachchi H.M."/>
            <person name="Berlin A.M."/>
            <person name="Chapman S.B."/>
            <person name="Dewar J."/>
            <person name="Goldberg J."/>
            <person name="Griggs A."/>
            <person name="Gujja S."/>
            <person name="Hansen M."/>
            <person name="Howarth C."/>
            <person name="Imamovic A."/>
            <person name="Larimer J."/>
            <person name="McCowan C."/>
            <person name="Murphy C."/>
            <person name="Neiman D."/>
            <person name="Pearson M."/>
            <person name="Priest M."/>
            <person name="Roberts A."/>
            <person name="Saif S."/>
            <person name="Shea T."/>
            <person name="Sisk P."/>
            <person name="Sykes S."/>
            <person name="Wortman J."/>
            <person name="Nusbaum C."/>
            <person name="Birren B."/>
        </authorList>
    </citation>
    <scope>NUCLEOTIDE SEQUENCE [LARGE SCALE GENOMIC DNA]</scope>
    <source>
        <strain evidence="8 9">ATCC BAA-351</strain>
    </source>
</reference>
<dbReference type="CDD" id="cd17533">
    <property type="entry name" value="REC_LytTR_AgrA-like"/>
    <property type="match status" value="1"/>
</dbReference>
<comment type="caution">
    <text evidence="8">The sequence shown here is derived from an EMBL/GenBank/DDBJ whole genome shotgun (WGS) entry which is preliminary data.</text>
</comment>
<dbReference type="AlphaFoldDB" id="R2SSJ0"/>
<dbReference type="Pfam" id="PF04397">
    <property type="entry name" value="LytTR"/>
    <property type="match status" value="1"/>
</dbReference>
<keyword evidence="9" id="KW-1185">Reference proteome</keyword>
<dbReference type="PROSITE" id="PS50930">
    <property type="entry name" value="HTH_LYTTR"/>
    <property type="match status" value="1"/>
</dbReference>
<organism evidence="8 9">
    <name type="scientific">Enterococcus pallens ATCC BAA-351</name>
    <dbReference type="NCBI Taxonomy" id="1158607"/>
    <lineage>
        <taxon>Bacteria</taxon>
        <taxon>Bacillati</taxon>
        <taxon>Bacillota</taxon>
        <taxon>Bacilli</taxon>
        <taxon>Lactobacillales</taxon>
        <taxon>Enterococcaceae</taxon>
        <taxon>Enterococcus</taxon>
    </lineage>
</organism>
<dbReference type="GO" id="GO:0003677">
    <property type="term" value="F:DNA binding"/>
    <property type="evidence" value="ECO:0007669"/>
    <property type="project" value="InterPro"/>
</dbReference>
<evidence type="ECO:0000313" key="8">
    <source>
        <dbReference type="EMBL" id="EOH91044.1"/>
    </source>
</evidence>
<dbReference type="InterPro" id="IPR011006">
    <property type="entry name" value="CheY-like_superfamily"/>
</dbReference>
<keyword evidence="2" id="KW-0902">Two-component regulatory system</keyword>
<sequence length="249" mass="28782">MSYPIIICEDQLIQLQQLDTIIQNYLLFHNDPFEVVLKTQNPLEVKKYLQQFQPKNGVYFLDIDLNHKIDGIDLAETIRNADAQAKIIFITTHEELAPLTLKRRVEALGFITKDQPLEDYRTEIMELLSVAQERIATAKNDQGQNFTFSIGTQTFNLNLAEVLFLEPSTIPHRVVLHTVNGHYEFYGKLQDLEKAYPALFRASRSCLVNLTKAREIDFANRTIHFNAELSRTFALGKAKKLKERLEKMK</sequence>
<keyword evidence="5" id="KW-0597">Phosphoprotein</keyword>
<dbReference type="Gene3D" id="2.40.50.1020">
    <property type="entry name" value="LytTr DNA-binding domain"/>
    <property type="match status" value="1"/>
</dbReference>
<comment type="function">
    <text evidence="4">Required for high-level post-exponential phase expression of a series of secreted proteins.</text>
</comment>
<dbReference type="PATRIC" id="fig|1158607.3.peg.3577"/>
<feature type="domain" description="HTH LytTR-type" evidence="7">
    <location>
        <begin position="146"/>
        <end position="247"/>
    </location>
</feature>
<evidence type="ECO:0000256" key="3">
    <source>
        <dbReference type="ARBA" id="ARBA00023159"/>
    </source>
</evidence>